<feature type="transmembrane region" description="Helical" evidence="6">
    <location>
        <begin position="51"/>
        <end position="69"/>
    </location>
</feature>
<dbReference type="SUPFAM" id="SSF55781">
    <property type="entry name" value="GAF domain-like"/>
    <property type="match status" value="1"/>
</dbReference>
<keyword evidence="5" id="KW-0902">Two-component regulatory system</keyword>
<dbReference type="SMART" id="SM00387">
    <property type="entry name" value="HATPase_c"/>
    <property type="match status" value="1"/>
</dbReference>
<accession>A0ABR9QFJ2</accession>
<organism evidence="8 9">
    <name type="scientific">Litchfieldia luteola</name>
    <dbReference type="NCBI Taxonomy" id="682179"/>
    <lineage>
        <taxon>Bacteria</taxon>
        <taxon>Bacillati</taxon>
        <taxon>Bacillota</taxon>
        <taxon>Bacilli</taxon>
        <taxon>Bacillales</taxon>
        <taxon>Bacillaceae</taxon>
        <taxon>Litchfieldia</taxon>
    </lineage>
</organism>
<name>A0ABR9QFJ2_9BACI</name>
<comment type="catalytic activity">
    <reaction evidence="1">
        <text>ATP + protein L-histidine = ADP + protein N-phospho-L-histidine.</text>
        <dbReference type="EC" id="2.7.13.3"/>
    </reaction>
</comment>
<comment type="caution">
    <text evidence="8">The sequence shown here is derived from an EMBL/GenBank/DDBJ whole genome shotgun (WGS) entry which is preliminary data.</text>
</comment>
<dbReference type="InterPro" id="IPR036890">
    <property type="entry name" value="HATPase_C_sf"/>
</dbReference>
<dbReference type="Gene3D" id="1.20.5.1930">
    <property type="match status" value="1"/>
</dbReference>
<gene>
    <name evidence="8" type="ORF">IMZ08_04230</name>
</gene>
<feature type="transmembrane region" description="Helical" evidence="6">
    <location>
        <begin position="220"/>
        <end position="241"/>
    </location>
</feature>
<evidence type="ECO:0000256" key="6">
    <source>
        <dbReference type="SAM" id="Phobius"/>
    </source>
</evidence>
<reference evidence="8 9" key="1">
    <citation type="submission" date="2020-10" db="EMBL/GenBank/DDBJ databases">
        <title>Bacillus sp. HD4P25, an endophyte from a halophyte.</title>
        <authorList>
            <person name="Sun J.-Q."/>
        </authorList>
    </citation>
    <scope>NUCLEOTIDE SEQUENCE [LARGE SCALE GENOMIC DNA]</scope>
    <source>
        <strain evidence="8 9">YIM 93174</strain>
    </source>
</reference>
<evidence type="ECO:0000256" key="4">
    <source>
        <dbReference type="ARBA" id="ARBA00022777"/>
    </source>
</evidence>
<keyword evidence="3" id="KW-0808">Transferase</keyword>
<evidence type="ECO:0000259" key="7">
    <source>
        <dbReference type="SMART" id="SM00387"/>
    </source>
</evidence>
<dbReference type="Pfam" id="PF02518">
    <property type="entry name" value="HATPase_c"/>
    <property type="match status" value="1"/>
</dbReference>
<evidence type="ECO:0000313" key="9">
    <source>
        <dbReference type="Proteomes" id="UP001516662"/>
    </source>
</evidence>
<feature type="transmembrane region" description="Helical" evidence="6">
    <location>
        <begin position="25"/>
        <end position="44"/>
    </location>
</feature>
<keyword evidence="6" id="KW-0472">Membrane</keyword>
<keyword evidence="6" id="KW-0812">Transmembrane</keyword>
<feature type="transmembrane region" description="Helical" evidence="6">
    <location>
        <begin position="197"/>
        <end position="214"/>
    </location>
</feature>
<sequence length="627" mass="71579">MSHPNRRSVVKQKMTLQNREKLSKLYMTAVSIVGWLVILTSLFTLEKPRDIFVFILLTVFLAVCEYYPMPVWKGFSSIVFPFVYVLYILFGLSNTIVVFALAVLAVNIAQRRPLRTISFNPAQFVLSFLLAERIVYYMQIPFLQQTTITSNIAEYFLLLFLFYFFNNIFVDIVLLVRPQPYPFSVWKQKTLMELNSATISLVYGSLLFFLGSQNRGEIDVAAYFFFFSPLVGLSLLSSVIVRLKNEKKRLDALFSITSELNRLLPTKEWAAVLKDSINDFIKVEASVLWVKEDGMWKRRMEAGPISKDHTPSAELLYIYENMKKPSIYNDRRKADKQIGRCFTSEIKAVVYSPLVIENETVGMFVLGRSRVKSFEENDISSIATLSNQLAAVIKTRMLFNEKEKRILLEERNRIARDIHDGVAQTMAGAVMKLETSQRKFTKHPDEAIKLVGDSVSKLRSCLKEVRESIYALRPYPTERVGLITAITKRIESIKNEFQQEIQFEIRGEEVQLSSMVEKVLFDTCNESLQNCIKHAEATKIDILLSYQTEHILLKIKDNGKGFSLFQAMIKAQDQPHFGILQMNDASDKVNATLQIDSKEGVGTEVTITVPKMGLEGGYIDDQATVSG</sequence>
<dbReference type="CDD" id="cd16917">
    <property type="entry name" value="HATPase_UhpB-NarQ-NarX-like"/>
    <property type="match status" value="1"/>
</dbReference>
<dbReference type="Pfam" id="PF07730">
    <property type="entry name" value="HisKA_3"/>
    <property type="match status" value="1"/>
</dbReference>
<evidence type="ECO:0000256" key="1">
    <source>
        <dbReference type="ARBA" id="ARBA00000085"/>
    </source>
</evidence>
<feature type="domain" description="Histidine kinase/HSP90-like ATPase" evidence="7">
    <location>
        <begin position="515"/>
        <end position="613"/>
    </location>
</feature>
<evidence type="ECO:0000256" key="5">
    <source>
        <dbReference type="ARBA" id="ARBA00023012"/>
    </source>
</evidence>
<keyword evidence="9" id="KW-1185">Reference proteome</keyword>
<dbReference type="InterPro" id="IPR003594">
    <property type="entry name" value="HATPase_dom"/>
</dbReference>
<dbReference type="Proteomes" id="UP001516662">
    <property type="component" value="Unassembled WGS sequence"/>
</dbReference>
<dbReference type="PANTHER" id="PTHR24421">
    <property type="entry name" value="NITRATE/NITRITE SENSOR PROTEIN NARX-RELATED"/>
    <property type="match status" value="1"/>
</dbReference>
<dbReference type="GO" id="GO:0016301">
    <property type="term" value="F:kinase activity"/>
    <property type="evidence" value="ECO:0007669"/>
    <property type="project" value="UniProtKB-KW"/>
</dbReference>
<dbReference type="SUPFAM" id="SSF55874">
    <property type="entry name" value="ATPase domain of HSP90 chaperone/DNA topoisomerase II/histidine kinase"/>
    <property type="match status" value="1"/>
</dbReference>
<feature type="transmembrane region" description="Helical" evidence="6">
    <location>
        <begin position="81"/>
        <end position="105"/>
    </location>
</feature>
<dbReference type="InterPro" id="IPR029016">
    <property type="entry name" value="GAF-like_dom_sf"/>
</dbReference>
<keyword evidence="4 8" id="KW-0418">Kinase</keyword>
<dbReference type="Gene3D" id="3.30.450.40">
    <property type="match status" value="1"/>
</dbReference>
<dbReference type="InterPro" id="IPR050482">
    <property type="entry name" value="Sensor_HK_TwoCompSys"/>
</dbReference>
<feature type="transmembrane region" description="Helical" evidence="6">
    <location>
        <begin position="156"/>
        <end position="176"/>
    </location>
</feature>
<dbReference type="Gene3D" id="3.30.565.10">
    <property type="entry name" value="Histidine kinase-like ATPase, C-terminal domain"/>
    <property type="match status" value="1"/>
</dbReference>
<dbReference type="EMBL" id="JADCLJ010000007">
    <property type="protein sequence ID" value="MBE4907266.1"/>
    <property type="molecule type" value="Genomic_DNA"/>
</dbReference>
<evidence type="ECO:0000256" key="3">
    <source>
        <dbReference type="ARBA" id="ARBA00022679"/>
    </source>
</evidence>
<protein>
    <recommendedName>
        <fullName evidence="2">histidine kinase</fullName>
        <ecNumber evidence="2">2.7.13.3</ecNumber>
    </recommendedName>
</protein>
<dbReference type="EC" id="2.7.13.3" evidence="2"/>
<evidence type="ECO:0000256" key="2">
    <source>
        <dbReference type="ARBA" id="ARBA00012438"/>
    </source>
</evidence>
<dbReference type="InterPro" id="IPR011712">
    <property type="entry name" value="Sig_transdc_His_kin_sub3_dim/P"/>
</dbReference>
<proteinExistence type="predicted"/>
<keyword evidence="6" id="KW-1133">Transmembrane helix</keyword>
<evidence type="ECO:0000313" key="8">
    <source>
        <dbReference type="EMBL" id="MBE4907266.1"/>
    </source>
</evidence>